<evidence type="ECO:0000313" key="6">
    <source>
        <dbReference type="Proteomes" id="UP001160148"/>
    </source>
</evidence>
<dbReference type="Pfam" id="PF04500">
    <property type="entry name" value="FLYWCH"/>
    <property type="match status" value="1"/>
</dbReference>
<dbReference type="Gene3D" id="2.20.25.240">
    <property type="match status" value="1"/>
</dbReference>
<evidence type="ECO:0000313" key="5">
    <source>
        <dbReference type="EMBL" id="CAI6372519.1"/>
    </source>
</evidence>
<keyword evidence="6" id="KW-1185">Reference proteome</keyword>
<name>A0AAV0XYA2_9HEMI</name>
<feature type="domain" description="FLYWCH-type" evidence="4">
    <location>
        <begin position="3"/>
        <end position="58"/>
    </location>
</feature>
<dbReference type="InterPro" id="IPR007588">
    <property type="entry name" value="Znf_FLYWCH"/>
</dbReference>
<organism evidence="5 6">
    <name type="scientific">Macrosiphum euphorbiae</name>
    <name type="common">potato aphid</name>
    <dbReference type="NCBI Taxonomy" id="13131"/>
    <lineage>
        <taxon>Eukaryota</taxon>
        <taxon>Metazoa</taxon>
        <taxon>Ecdysozoa</taxon>
        <taxon>Arthropoda</taxon>
        <taxon>Hexapoda</taxon>
        <taxon>Insecta</taxon>
        <taxon>Pterygota</taxon>
        <taxon>Neoptera</taxon>
        <taxon>Paraneoptera</taxon>
        <taxon>Hemiptera</taxon>
        <taxon>Sternorrhyncha</taxon>
        <taxon>Aphidomorpha</taxon>
        <taxon>Aphidoidea</taxon>
        <taxon>Aphididae</taxon>
        <taxon>Macrosiphini</taxon>
        <taxon>Macrosiphum</taxon>
    </lineage>
</organism>
<dbReference type="EMBL" id="CARXXK010001039">
    <property type="protein sequence ID" value="CAI6372519.1"/>
    <property type="molecule type" value="Genomic_DNA"/>
</dbReference>
<gene>
    <name evidence="5" type="ORF">MEUPH1_LOCUS26376</name>
</gene>
<protein>
    <recommendedName>
        <fullName evidence="4">FLYWCH-type domain-containing protein</fullName>
    </recommendedName>
</protein>
<dbReference type="AlphaFoldDB" id="A0AAV0XYA2"/>
<evidence type="ECO:0000259" key="4">
    <source>
        <dbReference type="Pfam" id="PF04500"/>
    </source>
</evidence>
<evidence type="ECO:0000256" key="1">
    <source>
        <dbReference type="ARBA" id="ARBA00022723"/>
    </source>
</evidence>
<keyword evidence="3" id="KW-0862">Zinc</keyword>
<proteinExistence type="predicted"/>
<keyword evidence="1" id="KW-0479">Metal-binding</keyword>
<dbReference type="GO" id="GO:0008270">
    <property type="term" value="F:zinc ion binding"/>
    <property type="evidence" value="ECO:0007669"/>
    <property type="project" value="UniProtKB-KW"/>
</dbReference>
<reference evidence="5 6" key="1">
    <citation type="submission" date="2023-01" db="EMBL/GenBank/DDBJ databases">
        <authorList>
            <person name="Whitehead M."/>
        </authorList>
    </citation>
    <scope>NUCLEOTIDE SEQUENCE [LARGE SCALE GENOMIC DNA]</scope>
</reference>
<keyword evidence="2" id="KW-0863">Zinc-finger</keyword>
<evidence type="ECO:0000256" key="2">
    <source>
        <dbReference type="ARBA" id="ARBA00022771"/>
    </source>
</evidence>
<comment type="caution">
    <text evidence="5">The sequence shown here is derived from an EMBL/GenBank/DDBJ whole genome shotgun (WGS) entry which is preliminary data.</text>
</comment>
<evidence type="ECO:0000256" key="3">
    <source>
        <dbReference type="ARBA" id="ARBA00022833"/>
    </source>
</evidence>
<dbReference type="Proteomes" id="UP001160148">
    <property type="component" value="Unassembled WGS sequence"/>
</dbReference>
<sequence>MQYIKSQQGKLLIQLNSYLYRKEKIHKDVEYWRCPSDHNNVADIIKNQAKVVVENIKNRAVETQDNPAVIISESSSSVVPIVFCALPQIAYLKRTIQRTRQRNCLAPPNPQILDDLHQLPIEYKLTTHGKQFVLYDSVDDYATKHGLPKTNNSIEGWNRGFNCLLGSCNPTIWKFIKALQNQQTLVDMQLHQINSGIRSSNKKKIYNDSAEKLKNIVDDCYNIPTIQYLKGIAYNFSLQV</sequence>
<accession>A0AAV0XYA2</accession>